<dbReference type="PANTHER" id="PTHR44936">
    <property type="entry name" value="SENSOR PROTEIN CREC"/>
    <property type="match status" value="1"/>
</dbReference>
<dbReference type="InterPro" id="IPR050980">
    <property type="entry name" value="2C_sensor_his_kinase"/>
</dbReference>
<dbReference type="SUPFAM" id="SSF55874">
    <property type="entry name" value="ATPase domain of HSP90 chaperone/DNA topoisomerase II/histidine kinase"/>
    <property type="match status" value="1"/>
</dbReference>
<dbReference type="Gene3D" id="1.10.287.130">
    <property type="match status" value="1"/>
</dbReference>
<evidence type="ECO:0000256" key="10">
    <source>
        <dbReference type="ARBA" id="ARBA00022840"/>
    </source>
</evidence>
<evidence type="ECO:0000313" key="16">
    <source>
        <dbReference type="EMBL" id="MDR7327539.1"/>
    </source>
</evidence>
<dbReference type="Pfam" id="PF00672">
    <property type="entry name" value="HAMP"/>
    <property type="match status" value="1"/>
</dbReference>
<keyword evidence="10" id="KW-0067">ATP-binding</keyword>
<keyword evidence="11 13" id="KW-1133">Transmembrane helix</keyword>
<feature type="domain" description="HAMP" evidence="15">
    <location>
        <begin position="181"/>
        <end position="233"/>
    </location>
</feature>
<keyword evidence="9 16" id="KW-0418">Kinase</keyword>
<dbReference type="PRINTS" id="PR00344">
    <property type="entry name" value="BCTRLSENSOR"/>
</dbReference>
<dbReference type="EC" id="2.7.13.3" evidence="3"/>
<dbReference type="SMART" id="SM00388">
    <property type="entry name" value="HisKA"/>
    <property type="match status" value="1"/>
</dbReference>
<dbReference type="EMBL" id="JAVDYC010000001">
    <property type="protein sequence ID" value="MDR7327539.1"/>
    <property type="molecule type" value="Genomic_DNA"/>
</dbReference>
<evidence type="ECO:0000259" key="14">
    <source>
        <dbReference type="PROSITE" id="PS50109"/>
    </source>
</evidence>
<evidence type="ECO:0000256" key="4">
    <source>
        <dbReference type="ARBA" id="ARBA00022475"/>
    </source>
</evidence>
<dbReference type="CDD" id="cd06225">
    <property type="entry name" value="HAMP"/>
    <property type="match status" value="1"/>
</dbReference>
<proteinExistence type="predicted"/>
<dbReference type="SUPFAM" id="SSF47384">
    <property type="entry name" value="Homodimeric domain of signal transducing histidine kinase"/>
    <property type="match status" value="1"/>
</dbReference>
<protein>
    <recommendedName>
        <fullName evidence="3">histidine kinase</fullName>
        <ecNumber evidence="3">2.7.13.3</ecNumber>
    </recommendedName>
</protein>
<evidence type="ECO:0000256" key="2">
    <source>
        <dbReference type="ARBA" id="ARBA00004651"/>
    </source>
</evidence>
<reference evidence="16 17" key="1">
    <citation type="submission" date="2023-07" db="EMBL/GenBank/DDBJ databases">
        <title>Sequencing the genomes of 1000 actinobacteria strains.</title>
        <authorList>
            <person name="Klenk H.-P."/>
        </authorList>
    </citation>
    <scope>NUCLEOTIDE SEQUENCE [LARGE SCALE GENOMIC DNA]</scope>
    <source>
        <strain evidence="16 17">DSM 44711</strain>
    </source>
</reference>
<dbReference type="GO" id="GO:0005524">
    <property type="term" value="F:ATP binding"/>
    <property type="evidence" value="ECO:0007669"/>
    <property type="project" value="UniProtKB-KW"/>
</dbReference>
<dbReference type="CDD" id="cd00082">
    <property type="entry name" value="HisKA"/>
    <property type="match status" value="1"/>
</dbReference>
<keyword evidence="17" id="KW-1185">Reference proteome</keyword>
<evidence type="ECO:0000313" key="17">
    <source>
        <dbReference type="Proteomes" id="UP001183629"/>
    </source>
</evidence>
<feature type="domain" description="Histidine kinase" evidence="14">
    <location>
        <begin position="241"/>
        <end position="448"/>
    </location>
</feature>
<dbReference type="InterPro" id="IPR003594">
    <property type="entry name" value="HATPase_dom"/>
</dbReference>
<gene>
    <name evidence="16" type="ORF">J2S44_007789</name>
</gene>
<comment type="subcellular location">
    <subcellularLocation>
        <location evidence="2">Cell membrane</location>
        <topology evidence="2">Multi-pass membrane protein</topology>
    </subcellularLocation>
</comment>
<dbReference type="PROSITE" id="PS50109">
    <property type="entry name" value="HIS_KIN"/>
    <property type="match status" value="1"/>
</dbReference>
<comment type="catalytic activity">
    <reaction evidence="1">
        <text>ATP + protein L-histidine = ADP + protein N-phospho-L-histidine.</text>
        <dbReference type="EC" id="2.7.13.3"/>
    </reaction>
</comment>
<dbReference type="Gene3D" id="6.10.340.10">
    <property type="match status" value="1"/>
</dbReference>
<keyword evidence="7 13" id="KW-0812">Transmembrane</keyword>
<name>A0AAE4D039_9ACTN</name>
<dbReference type="AlphaFoldDB" id="A0AAE4D039"/>
<feature type="transmembrane region" description="Helical" evidence="13">
    <location>
        <begin position="157"/>
        <end position="178"/>
    </location>
</feature>
<dbReference type="InterPro" id="IPR036890">
    <property type="entry name" value="HATPase_C_sf"/>
</dbReference>
<dbReference type="Gene3D" id="3.30.565.10">
    <property type="entry name" value="Histidine kinase-like ATPase, C-terminal domain"/>
    <property type="match status" value="1"/>
</dbReference>
<evidence type="ECO:0000256" key="13">
    <source>
        <dbReference type="SAM" id="Phobius"/>
    </source>
</evidence>
<keyword evidence="6" id="KW-0808">Transferase</keyword>
<dbReference type="Pfam" id="PF02518">
    <property type="entry name" value="HATPase_c"/>
    <property type="match status" value="1"/>
</dbReference>
<evidence type="ECO:0000256" key="9">
    <source>
        <dbReference type="ARBA" id="ARBA00022777"/>
    </source>
</evidence>
<dbReference type="SMART" id="SM00304">
    <property type="entry name" value="HAMP"/>
    <property type="match status" value="1"/>
</dbReference>
<dbReference type="GO" id="GO:0000155">
    <property type="term" value="F:phosphorelay sensor kinase activity"/>
    <property type="evidence" value="ECO:0007669"/>
    <property type="project" value="InterPro"/>
</dbReference>
<evidence type="ECO:0000256" key="3">
    <source>
        <dbReference type="ARBA" id="ARBA00012438"/>
    </source>
</evidence>
<dbReference type="SUPFAM" id="SSF158472">
    <property type="entry name" value="HAMP domain-like"/>
    <property type="match status" value="1"/>
</dbReference>
<dbReference type="PROSITE" id="PS50885">
    <property type="entry name" value="HAMP"/>
    <property type="match status" value="1"/>
</dbReference>
<dbReference type="GO" id="GO:0005886">
    <property type="term" value="C:plasma membrane"/>
    <property type="evidence" value="ECO:0007669"/>
    <property type="project" value="UniProtKB-SubCell"/>
</dbReference>
<keyword evidence="5" id="KW-0597">Phosphoprotein</keyword>
<dbReference type="InterPro" id="IPR005467">
    <property type="entry name" value="His_kinase_dom"/>
</dbReference>
<organism evidence="16 17">
    <name type="scientific">Catenuloplanes niger</name>
    <dbReference type="NCBI Taxonomy" id="587534"/>
    <lineage>
        <taxon>Bacteria</taxon>
        <taxon>Bacillati</taxon>
        <taxon>Actinomycetota</taxon>
        <taxon>Actinomycetes</taxon>
        <taxon>Micromonosporales</taxon>
        <taxon>Micromonosporaceae</taxon>
        <taxon>Catenuloplanes</taxon>
    </lineage>
</organism>
<accession>A0AAE4D039</accession>
<dbReference type="Pfam" id="PF00512">
    <property type="entry name" value="HisKA"/>
    <property type="match status" value="1"/>
</dbReference>
<evidence type="ECO:0000256" key="8">
    <source>
        <dbReference type="ARBA" id="ARBA00022741"/>
    </source>
</evidence>
<sequence>MRRAGLRIRVIAAFTTGAVLLSAAVALISYQLIRESLLEERERAAIRAAYFDATVVRAEVVSGRGDMLEVLRLLDTGGNRRAIVRIEGDWHARSADGGITDAIPAALVRQVESGRAGVQRVHTGGRPAMVIGIPLSASAAFYELDSLDELAATLRTLALVLTTVAVLTGAAGALLGWYSTRYLLRPLSTIAGAAKDIADGHLDARLDEAADPDLTSLMSSFNDMVDKLSARMARDRRFAADVSHELRSPLQTLAATASVLRRGRDRLDDRMATAVDLMTGEVDRFQSLVNDLLELARDDRPADRTTIDVTELAAEACRLSAVPESIIMVTGDRSWHVDRRRVLQIMTNLLHNAVRYGGGPTALLLRHADGRYEIVVDDEGPGVSPAEREVIFDRFVRGRPAHARGSTDGTGLGLALVAQHAAAHAGTATVENRPDGGARFRVQLPEVPA</sequence>
<dbReference type="InterPro" id="IPR003661">
    <property type="entry name" value="HisK_dim/P_dom"/>
</dbReference>
<keyword evidence="8" id="KW-0547">Nucleotide-binding</keyword>
<dbReference type="Proteomes" id="UP001183629">
    <property type="component" value="Unassembled WGS sequence"/>
</dbReference>
<dbReference type="PANTHER" id="PTHR44936:SF10">
    <property type="entry name" value="SENSOR PROTEIN RSTB"/>
    <property type="match status" value="1"/>
</dbReference>
<comment type="caution">
    <text evidence="16">The sequence shown here is derived from an EMBL/GenBank/DDBJ whole genome shotgun (WGS) entry which is preliminary data.</text>
</comment>
<keyword evidence="4" id="KW-1003">Cell membrane</keyword>
<keyword evidence="13" id="KW-0472">Membrane</keyword>
<dbReference type="InterPro" id="IPR003660">
    <property type="entry name" value="HAMP_dom"/>
</dbReference>
<dbReference type="InterPro" id="IPR036097">
    <property type="entry name" value="HisK_dim/P_sf"/>
</dbReference>
<evidence type="ECO:0000256" key="6">
    <source>
        <dbReference type="ARBA" id="ARBA00022679"/>
    </source>
</evidence>
<evidence type="ECO:0000256" key="5">
    <source>
        <dbReference type="ARBA" id="ARBA00022553"/>
    </source>
</evidence>
<keyword evidence="12" id="KW-0902">Two-component regulatory system</keyword>
<dbReference type="SMART" id="SM00387">
    <property type="entry name" value="HATPase_c"/>
    <property type="match status" value="1"/>
</dbReference>
<evidence type="ECO:0000256" key="11">
    <source>
        <dbReference type="ARBA" id="ARBA00022989"/>
    </source>
</evidence>
<evidence type="ECO:0000259" key="15">
    <source>
        <dbReference type="PROSITE" id="PS50885"/>
    </source>
</evidence>
<dbReference type="InterPro" id="IPR004358">
    <property type="entry name" value="Sig_transdc_His_kin-like_C"/>
</dbReference>
<evidence type="ECO:0000256" key="7">
    <source>
        <dbReference type="ARBA" id="ARBA00022692"/>
    </source>
</evidence>
<evidence type="ECO:0000256" key="12">
    <source>
        <dbReference type="ARBA" id="ARBA00023012"/>
    </source>
</evidence>
<dbReference type="RefSeq" id="WP_310424929.1">
    <property type="nucleotide sequence ID" value="NZ_JAVDYC010000001.1"/>
</dbReference>
<evidence type="ECO:0000256" key="1">
    <source>
        <dbReference type="ARBA" id="ARBA00000085"/>
    </source>
</evidence>